<keyword evidence="7" id="KW-0418">Kinase</keyword>
<gene>
    <name evidence="14" type="ORF">G1H10_29230</name>
</gene>
<dbReference type="AlphaFoldDB" id="A0A6L9SJK1"/>
<evidence type="ECO:0000256" key="5">
    <source>
        <dbReference type="ARBA" id="ARBA00022679"/>
    </source>
</evidence>
<dbReference type="GO" id="GO:0000155">
    <property type="term" value="F:phosphorelay sensor kinase activity"/>
    <property type="evidence" value="ECO:0007669"/>
    <property type="project" value="InterPro"/>
</dbReference>
<accession>A0A6L9SJK1</accession>
<dbReference type="InterPro" id="IPR036890">
    <property type="entry name" value="HATPase_C_sf"/>
</dbReference>
<comment type="subcellular location">
    <subcellularLocation>
        <location evidence="2">Cell membrane</location>
    </subcellularLocation>
</comment>
<evidence type="ECO:0000256" key="4">
    <source>
        <dbReference type="ARBA" id="ARBA00022553"/>
    </source>
</evidence>
<evidence type="ECO:0000313" key="14">
    <source>
        <dbReference type="EMBL" id="NEE04260.1"/>
    </source>
</evidence>
<feature type="transmembrane region" description="Helical" evidence="11">
    <location>
        <begin position="15"/>
        <end position="38"/>
    </location>
</feature>
<dbReference type="SMART" id="SM00304">
    <property type="entry name" value="HAMP"/>
    <property type="match status" value="1"/>
</dbReference>
<evidence type="ECO:0000256" key="10">
    <source>
        <dbReference type="ARBA" id="ARBA00023136"/>
    </source>
</evidence>
<keyword evidence="15" id="KW-1185">Reference proteome</keyword>
<dbReference type="SUPFAM" id="SSF47384">
    <property type="entry name" value="Homodimeric domain of signal transducing histidine kinase"/>
    <property type="match status" value="1"/>
</dbReference>
<dbReference type="CDD" id="cd00082">
    <property type="entry name" value="HisKA"/>
    <property type="match status" value="1"/>
</dbReference>
<organism evidence="14 15">
    <name type="scientific">Phytoactinopolyspora halotolerans</name>
    <dbReference type="NCBI Taxonomy" id="1981512"/>
    <lineage>
        <taxon>Bacteria</taxon>
        <taxon>Bacillati</taxon>
        <taxon>Actinomycetota</taxon>
        <taxon>Actinomycetes</taxon>
        <taxon>Jiangellales</taxon>
        <taxon>Jiangellaceae</taxon>
        <taxon>Phytoactinopolyspora</taxon>
    </lineage>
</organism>
<keyword evidence="5" id="KW-0808">Transferase</keyword>
<dbReference type="Gene3D" id="3.30.565.10">
    <property type="entry name" value="Histidine kinase-like ATPase, C-terminal domain"/>
    <property type="match status" value="1"/>
</dbReference>
<evidence type="ECO:0000256" key="9">
    <source>
        <dbReference type="ARBA" id="ARBA00023012"/>
    </source>
</evidence>
<dbReference type="InterPro" id="IPR004358">
    <property type="entry name" value="Sig_transdc_His_kin-like_C"/>
</dbReference>
<dbReference type="RefSeq" id="WP_163744630.1">
    <property type="nucleotide sequence ID" value="NZ_JAAGOA010000031.1"/>
</dbReference>
<evidence type="ECO:0000256" key="3">
    <source>
        <dbReference type="ARBA" id="ARBA00012438"/>
    </source>
</evidence>
<protein>
    <recommendedName>
        <fullName evidence="3">histidine kinase</fullName>
        <ecNumber evidence="3">2.7.13.3</ecNumber>
    </recommendedName>
</protein>
<comment type="catalytic activity">
    <reaction evidence="1">
        <text>ATP + protein L-histidine = ADP + protein N-phospho-L-histidine.</text>
        <dbReference type="EC" id="2.7.13.3"/>
    </reaction>
</comment>
<dbReference type="PROSITE" id="PS50109">
    <property type="entry name" value="HIS_KIN"/>
    <property type="match status" value="1"/>
</dbReference>
<dbReference type="Proteomes" id="UP000475214">
    <property type="component" value="Unassembled WGS sequence"/>
</dbReference>
<keyword evidence="8 11" id="KW-1133">Transmembrane helix</keyword>
<comment type="caution">
    <text evidence="14">The sequence shown here is derived from an EMBL/GenBank/DDBJ whole genome shotgun (WGS) entry which is preliminary data.</text>
</comment>
<dbReference type="PANTHER" id="PTHR45436">
    <property type="entry name" value="SENSOR HISTIDINE KINASE YKOH"/>
    <property type="match status" value="1"/>
</dbReference>
<sequence>MAAGHTPKHSLRARLTFVVTVVAMVGIAAASVGTVMLIERALVGSIDDAARSYAQDTAVLVESDRISNPLPGAGAAIAQVVDAEDRVLASTPGGDLLVPIVGGDDLAAVREGRAIDMSGSRLGQPDPYRVLGVPAELDGETHTVIVAVSLAEQRRAARLFRFVTFTLGAVVAIAVGALSWYVTGRTLRPVEELRRSAAEITGTGERRLLPVPAARDELHRLATTLNDMLRRLEDASARQRAFVADAAHELRSPIAALRTELEVAQAHPDAVDMAETTREALHEVERMGRLVDDLLVLARLEEGRFSSTWLVDMRDLAESIAGSLREPRVPVTVEPGPGASVHGSPEALSRLLHNLIANALRHAATKVTVAVSQAGHLVEVRVGNDGPAIPPRHRERIFERFTRLDDARSRDAGGTGLGLAIVRQIARSHGGDVSVADQDQGACFIVRLPSRGRAGTA</sequence>
<evidence type="ECO:0000256" key="11">
    <source>
        <dbReference type="SAM" id="Phobius"/>
    </source>
</evidence>
<dbReference type="Gene3D" id="6.10.340.10">
    <property type="match status" value="1"/>
</dbReference>
<evidence type="ECO:0000256" key="2">
    <source>
        <dbReference type="ARBA" id="ARBA00004236"/>
    </source>
</evidence>
<dbReference type="EMBL" id="JAAGOA010000031">
    <property type="protein sequence ID" value="NEE04260.1"/>
    <property type="molecule type" value="Genomic_DNA"/>
</dbReference>
<dbReference type="PRINTS" id="PR00344">
    <property type="entry name" value="BCTRLSENSOR"/>
</dbReference>
<evidence type="ECO:0000256" key="6">
    <source>
        <dbReference type="ARBA" id="ARBA00022692"/>
    </source>
</evidence>
<evidence type="ECO:0000256" key="7">
    <source>
        <dbReference type="ARBA" id="ARBA00022777"/>
    </source>
</evidence>
<evidence type="ECO:0000259" key="12">
    <source>
        <dbReference type="PROSITE" id="PS50109"/>
    </source>
</evidence>
<proteinExistence type="predicted"/>
<keyword evidence="4" id="KW-0597">Phosphoprotein</keyword>
<dbReference type="CDD" id="cd00075">
    <property type="entry name" value="HATPase"/>
    <property type="match status" value="1"/>
</dbReference>
<dbReference type="InterPro" id="IPR003661">
    <property type="entry name" value="HisK_dim/P_dom"/>
</dbReference>
<keyword evidence="10 11" id="KW-0472">Membrane</keyword>
<feature type="domain" description="Histidine kinase" evidence="12">
    <location>
        <begin position="245"/>
        <end position="452"/>
    </location>
</feature>
<feature type="transmembrane region" description="Helical" evidence="11">
    <location>
        <begin position="159"/>
        <end position="182"/>
    </location>
</feature>
<dbReference type="Gene3D" id="1.10.287.130">
    <property type="match status" value="1"/>
</dbReference>
<keyword evidence="6 11" id="KW-0812">Transmembrane</keyword>
<evidence type="ECO:0000256" key="1">
    <source>
        <dbReference type="ARBA" id="ARBA00000085"/>
    </source>
</evidence>
<dbReference type="SUPFAM" id="SSF55874">
    <property type="entry name" value="ATPase domain of HSP90 chaperone/DNA topoisomerase II/histidine kinase"/>
    <property type="match status" value="1"/>
</dbReference>
<dbReference type="Pfam" id="PF02518">
    <property type="entry name" value="HATPase_c"/>
    <property type="match status" value="1"/>
</dbReference>
<dbReference type="Pfam" id="PF00512">
    <property type="entry name" value="HisKA"/>
    <property type="match status" value="1"/>
</dbReference>
<dbReference type="InterPro" id="IPR050428">
    <property type="entry name" value="TCS_sensor_his_kinase"/>
</dbReference>
<evidence type="ECO:0000313" key="15">
    <source>
        <dbReference type="Proteomes" id="UP000475214"/>
    </source>
</evidence>
<dbReference type="InterPro" id="IPR036097">
    <property type="entry name" value="HisK_dim/P_sf"/>
</dbReference>
<keyword evidence="9" id="KW-0902">Two-component regulatory system</keyword>
<evidence type="ECO:0000256" key="8">
    <source>
        <dbReference type="ARBA" id="ARBA00022989"/>
    </source>
</evidence>
<evidence type="ECO:0000259" key="13">
    <source>
        <dbReference type="PROSITE" id="PS50885"/>
    </source>
</evidence>
<name>A0A6L9SJK1_9ACTN</name>
<dbReference type="PROSITE" id="PS50885">
    <property type="entry name" value="HAMP"/>
    <property type="match status" value="1"/>
</dbReference>
<dbReference type="SMART" id="SM00388">
    <property type="entry name" value="HisKA"/>
    <property type="match status" value="1"/>
</dbReference>
<dbReference type="InterPro" id="IPR003660">
    <property type="entry name" value="HAMP_dom"/>
</dbReference>
<dbReference type="Pfam" id="PF00672">
    <property type="entry name" value="HAMP"/>
    <property type="match status" value="1"/>
</dbReference>
<dbReference type="SMART" id="SM00387">
    <property type="entry name" value="HATPase_c"/>
    <property type="match status" value="1"/>
</dbReference>
<dbReference type="GO" id="GO:0005886">
    <property type="term" value="C:plasma membrane"/>
    <property type="evidence" value="ECO:0007669"/>
    <property type="project" value="UniProtKB-SubCell"/>
</dbReference>
<dbReference type="PANTHER" id="PTHR45436:SF5">
    <property type="entry name" value="SENSOR HISTIDINE KINASE TRCS"/>
    <property type="match status" value="1"/>
</dbReference>
<reference evidence="14 15" key="1">
    <citation type="submission" date="2020-02" db="EMBL/GenBank/DDBJ databases">
        <authorList>
            <person name="Li X.-J."/>
            <person name="Han X.-M."/>
        </authorList>
    </citation>
    <scope>NUCLEOTIDE SEQUENCE [LARGE SCALE GENOMIC DNA]</scope>
    <source>
        <strain evidence="14 15">CCTCC AB 2017055</strain>
    </source>
</reference>
<dbReference type="EC" id="2.7.13.3" evidence="3"/>
<dbReference type="InterPro" id="IPR005467">
    <property type="entry name" value="His_kinase_dom"/>
</dbReference>
<feature type="domain" description="HAMP" evidence="13">
    <location>
        <begin position="184"/>
        <end position="237"/>
    </location>
</feature>
<dbReference type="InterPro" id="IPR003594">
    <property type="entry name" value="HATPase_dom"/>
</dbReference>